<dbReference type="Proteomes" id="UP000656077">
    <property type="component" value="Unassembled WGS sequence"/>
</dbReference>
<feature type="chain" id="PRO_5039674808" description="Cadherin-like beta-sandwich-like domain-containing protein" evidence="3">
    <location>
        <begin position="23"/>
        <end position="489"/>
    </location>
</feature>
<keyword evidence="1" id="KW-0677">Repeat</keyword>
<dbReference type="InterPro" id="IPR025883">
    <property type="entry name" value="Cadherin-like_domain"/>
</dbReference>
<feature type="repeat" description="Cell wall-binding" evidence="2">
    <location>
        <begin position="450"/>
        <end position="470"/>
    </location>
</feature>
<feature type="signal peptide" evidence="3">
    <location>
        <begin position="1"/>
        <end position="22"/>
    </location>
</feature>
<dbReference type="Gene3D" id="2.10.270.10">
    <property type="entry name" value="Cholin Binding"/>
    <property type="match status" value="1"/>
</dbReference>
<evidence type="ECO:0000259" key="4">
    <source>
        <dbReference type="Pfam" id="PF12733"/>
    </source>
</evidence>
<organism evidence="5 6">
    <name type="scientific">Clostridium chromiireducens</name>
    <dbReference type="NCBI Taxonomy" id="225345"/>
    <lineage>
        <taxon>Bacteria</taxon>
        <taxon>Bacillati</taxon>
        <taxon>Bacillota</taxon>
        <taxon>Clostridia</taxon>
        <taxon>Eubacteriales</taxon>
        <taxon>Clostridiaceae</taxon>
        <taxon>Clostridium</taxon>
    </lineage>
</organism>
<dbReference type="RefSeq" id="WP_160358163.1">
    <property type="nucleotide sequence ID" value="NZ_WSRQ01000005.1"/>
</dbReference>
<gene>
    <name evidence="5" type="ORF">GKZ28_04100</name>
</gene>
<feature type="domain" description="Cadherin-like beta-sandwich-like" evidence="4">
    <location>
        <begin position="52"/>
        <end position="143"/>
    </location>
</feature>
<name>A0A964RJQ5_9CLOT</name>
<evidence type="ECO:0000256" key="1">
    <source>
        <dbReference type="ARBA" id="ARBA00022737"/>
    </source>
</evidence>
<dbReference type="EMBL" id="WSRQ01000005">
    <property type="protein sequence ID" value="MVX62885.1"/>
    <property type="molecule type" value="Genomic_DNA"/>
</dbReference>
<dbReference type="SUPFAM" id="SSF69360">
    <property type="entry name" value="Cell wall binding repeat"/>
    <property type="match status" value="1"/>
</dbReference>
<comment type="caution">
    <text evidence="5">The sequence shown here is derived from an EMBL/GenBank/DDBJ whole genome shotgun (WGS) entry which is preliminary data.</text>
</comment>
<feature type="repeat" description="Cell wall-binding" evidence="2">
    <location>
        <begin position="430"/>
        <end position="449"/>
    </location>
</feature>
<accession>A0A964RJQ5</accession>
<dbReference type="PROSITE" id="PS51170">
    <property type="entry name" value="CW"/>
    <property type="match status" value="2"/>
</dbReference>
<protein>
    <recommendedName>
        <fullName evidence="4">Cadherin-like beta-sandwich-like domain-containing protein</fullName>
    </recommendedName>
</protein>
<evidence type="ECO:0000313" key="5">
    <source>
        <dbReference type="EMBL" id="MVX62885.1"/>
    </source>
</evidence>
<dbReference type="Gene3D" id="2.60.40.10">
    <property type="entry name" value="Immunoglobulins"/>
    <property type="match status" value="1"/>
</dbReference>
<dbReference type="AlphaFoldDB" id="A0A964RJQ5"/>
<sequence>MNKRIKRIIIATLALTVSSASLPMKYFNFIKSDIAYASSDDDDYKAIENSYLADLDVSEGTLNFTKKKTDYTVKIDSSDESIKITAVAKNTTDKIKIDNSYVTLDSNNKAEKTIELEKGRNLIKIKVETQDYGTRIYNLVVNRGSASNSNSSSSNDLDGVYLNNIDLSDGELSFSRNKLSYDVNVNSSVNEIRITAEPEDDTYEVKIDGVRVDSDESFRRSIKLNNGKNTILINLEDNEGNEQTYTLNIYKTTATNNSEVIDNTQDPIYLDDLVIEDGDIPIKFKPKVTSYAIDVKDSYDSIIIKAQPEHDDIVIINGEKCQKSYVRRVDLNEGKNVIEIQVNNNNSYDQSDDEYEERTYKLTIYRGISQGTSKDTESQENNSNIKINTWVNKNGKWQYNDSTGNPLRSTWYLDRKYSKYYYFQQDANMATGWISYNGKWYYLDNSGAMVTGWFKDMNGNWYYLNSSGDMAENTVINGYKINSNGIWIK</sequence>
<dbReference type="InterPro" id="IPR013783">
    <property type="entry name" value="Ig-like_fold"/>
</dbReference>
<dbReference type="InterPro" id="IPR018337">
    <property type="entry name" value="Cell_wall/Cho-bd_repeat"/>
</dbReference>
<evidence type="ECO:0000256" key="2">
    <source>
        <dbReference type="PROSITE-ProRule" id="PRU00591"/>
    </source>
</evidence>
<reference evidence="5" key="1">
    <citation type="submission" date="2019-12" db="EMBL/GenBank/DDBJ databases">
        <title>Microbes associate with the intestines of laboratory mice.</title>
        <authorList>
            <person name="Navarre W."/>
            <person name="Wong E."/>
        </authorList>
    </citation>
    <scope>NUCLEOTIDE SEQUENCE</scope>
    <source>
        <strain evidence="5">NM79_F5</strain>
    </source>
</reference>
<evidence type="ECO:0000256" key="3">
    <source>
        <dbReference type="SAM" id="SignalP"/>
    </source>
</evidence>
<proteinExistence type="predicted"/>
<evidence type="ECO:0000313" key="6">
    <source>
        <dbReference type="Proteomes" id="UP000656077"/>
    </source>
</evidence>
<feature type="domain" description="Cadherin-like beta-sandwich-like" evidence="4">
    <location>
        <begin position="271"/>
        <end position="366"/>
    </location>
</feature>
<dbReference type="Pfam" id="PF12733">
    <property type="entry name" value="Cadherin-like"/>
    <property type="match status" value="3"/>
</dbReference>
<dbReference type="Pfam" id="PF19127">
    <property type="entry name" value="Choline_bind_3"/>
    <property type="match status" value="1"/>
</dbReference>
<feature type="domain" description="Cadherin-like beta-sandwich-like" evidence="4">
    <location>
        <begin position="164"/>
        <end position="251"/>
    </location>
</feature>
<keyword evidence="3" id="KW-0732">Signal</keyword>